<dbReference type="PANTHER" id="PTHR35400:SF3">
    <property type="entry name" value="SLL1072 PROTEIN"/>
    <property type="match status" value="1"/>
</dbReference>
<name>A0A540W419_9ACTN</name>
<evidence type="ECO:0000313" key="3">
    <source>
        <dbReference type="Proteomes" id="UP000319103"/>
    </source>
</evidence>
<organism evidence="2 3">
    <name type="scientific">Kitasatospora acidiphila</name>
    <dbReference type="NCBI Taxonomy" id="2567942"/>
    <lineage>
        <taxon>Bacteria</taxon>
        <taxon>Bacillati</taxon>
        <taxon>Actinomycetota</taxon>
        <taxon>Actinomycetes</taxon>
        <taxon>Kitasatosporales</taxon>
        <taxon>Streptomycetaceae</taxon>
        <taxon>Kitasatospora</taxon>
    </lineage>
</organism>
<dbReference type="RefSeq" id="WP_141633773.1">
    <property type="nucleotide sequence ID" value="NZ_VIGB01000003.1"/>
</dbReference>
<dbReference type="GO" id="GO:0004519">
    <property type="term" value="F:endonuclease activity"/>
    <property type="evidence" value="ECO:0007669"/>
    <property type="project" value="UniProtKB-KW"/>
</dbReference>
<protein>
    <submittedName>
        <fullName evidence="2">Uma2 family endonuclease</fullName>
    </submittedName>
</protein>
<comment type="caution">
    <text evidence="2">The sequence shown here is derived from an EMBL/GenBank/DDBJ whole genome shotgun (WGS) entry which is preliminary data.</text>
</comment>
<sequence>MSIAAIAHLMLPDSPYAMWARGELDDYLHMPNDGTRVEVVGGEIVVSPAPVFSHAAILSDIQSAVVTAGVMDPAFPWAVVQTINLDLVDIGDGYIPDLVLLAKDTAARCRAEDRLFLSPGQLDLVVEVTSKSNAHNDREPVLGRRATKWSGYARCGIPYYLLVDRDPRRPGVTFFTEPDRVAGSYRANRTWKFGDPVNLPEPFGFEINTELWRPWSD</sequence>
<keyword evidence="2" id="KW-0255">Endonuclease</keyword>
<dbReference type="InterPro" id="IPR008538">
    <property type="entry name" value="Uma2"/>
</dbReference>
<dbReference type="OrthoDB" id="3615205at2"/>
<evidence type="ECO:0000259" key="1">
    <source>
        <dbReference type="Pfam" id="PF05685"/>
    </source>
</evidence>
<proteinExistence type="predicted"/>
<dbReference type="SUPFAM" id="SSF52980">
    <property type="entry name" value="Restriction endonuclease-like"/>
    <property type="match status" value="1"/>
</dbReference>
<dbReference type="Proteomes" id="UP000319103">
    <property type="component" value="Unassembled WGS sequence"/>
</dbReference>
<dbReference type="CDD" id="cd06260">
    <property type="entry name" value="DUF820-like"/>
    <property type="match status" value="1"/>
</dbReference>
<dbReference type="InterPro" id="IPR012296">
    <property type="entry name" value="Nuclease_put_TT1808"/>
</dbReference>
<keyword evidence="2" id="KW-0540">Nuclease</keyword>
<reference evidence="2 3" key="1">
    <citation type="submission" date="2019-06" db="EMBL/GenBank/DDBJ databases">
        <title>Description of Kitasatospora acidophila sp. nov. isolated from pine grove soil, and reclassification of Streptomyces novaecaesareae to Kitasatospora novaeceasareae comb. nov.</title>
        <authorList>
            <person name="Kim M.J."/>
        </authorList>
    </citation>
    <scope>NUCLEOTIDE SEQUENCE [LARGE SCALE GENOMIC DNA]</scope>
    <source>
        <strain evidence="2 3">MMS16-CNU292</strain>
    </source>
</reference>
<dbReference type="PANTHER" id="PTHR35400">
    <property type="entry name" value="SLR1083 PROTEIN"/>
    <property type="match status" value="1"/>
</dbReference>
<keyword evidence="3" id="KW-1185">Reference proteome</keyword>
<dbReference type="Pfam" id="PF05685">
    <property type="entry name" value="Uma2"/>
    <property type="match status" value="1"/>
</dbReference>
<keyword evidence="2" id="KW-0378">Hydrolase</keyword>
<accession>A0A540W419</accession>
<dbReference type="InterPro" id="IPR011335">
    <property type="entry name" value="Restrct_endonuc-II-like"/>
</dbReference>
<dbReference type="EMBL" id="VIGB01000003">
    <property type="protein sequence ID" value="TQF03094.1"/>
    <property type="molecule type" value="Genomic_DNA"/>
</dbReference>
<gene>
    <name evidence="2" type="ORF">E6W39_13565</name>
</gene>
<feature type="domain" description="Putative restriction endonuclease" evidence="1">
    <location>
        <begin position="25"/>
        <end position="209"/>
    </location>
</feature>
<dbReference type="AlphaFoldDB" id="A0A540W419"/>
<dbReference type="Gene3D" id="3.90.1570.10">
    <property type="entry name" value="tt1808, chain A"/>
    <property type="match status" value="1"/>
</dbReference>
<evidence type="ECO:0000313" key="2">
    <source>
        <dbReference type="EMBL" id="TQF03094.1"/>
    </source>
</evidence>